<comment type="caution">
    <text evidence="1">The sequence shown here is derived from an EMBL/GenBank/DDBJ whole genome shotgun (WGS) entry which is preliminary data.</text>
</comment>
<evidence type="ECO:0000313" key="2">
    <source>
        <dbReference type="Proteomes" id="UP000562045"/>
    </source>
</evidence>
<accession>A0A7Y9ZQJ5</accession>
<proteinExistence type="predicted"/>
<dbReference type="AlphaFoldDB" id="A0A7Y9ZQJ5"/>
<reference evidence="1 2" key="1">
    <citation type="submission" date="2020-07" db="EMBL/GenBank/DDBJ databases">
        <title>Sequencing the genomes of 1000 actinobacteria strains.</title>
        <authorList>
            <person name="Klenk H.-P."/>
        </authorList>
    </citation>
    <scope>NUCLEOTIDE SEQUENCE [LARGE SCALE GENOMIC DNA]</scope>
    <source>
        <strain evidence="1 2">DSM 15131</strain>
    </source>
</reference>
<organism evidence="1 2">
    <name type="scientific">Nocardioides aromaticivorans</name>
    <dbReference type="NCBI Taxonomy" id="200618"/>
    <lineage>
        <taxon>Bacteria</taxon>
        <taxon>Bacillati</taxon>
        <taxon>Actinomycetota</taxon>
        <taxon>Actinomycetes</taxon>
        <taxon>Propionibacteriales</taxon>
        <taxon>Nocardioidaceae</taxon>
        <taxon>Nocardioides</taxon>
    </lineage>
</organism>
<dbReference type="EMBL" id="JACBZM010000002">
    <property type="protein sequence ID" value="NYI47936.1"/>
    <property type="molecule type" value="Genomic_DNA"/>
</dbReference>
<sequence length="51" mass="5841">MKNTLSRLEKRLARLLATTPRSARPSTGPARIDVVYLSEADQDRLDRCLRE</sequence>
<gene>
    <name evidence="1" type="ORF">BJ993_005082</name>
</gene>
<dbReference type="Proteomes" id="UP000562045">
    <property type="component" value="Unassembled WGS sequence"/>
</dbReference>
<evidence type="ECO:0000313" key="1">
    <source>
        <dbReference type="EMBL" id="NYI47936.1"/>
    </source>
</evidence>
<dbReference type="RefSeq" id="WP_179652947.1">
    <property type="nucleotide sequence ID" value="NZ_JACBZM010000002.1"/>
</dbReference>
<name>A0A7Y9ZQJ5_9ACTN</name>
<protein>
    <submittedName>
        <fullName evidence="1">Uncharacterized protein</fullName>
    </submittedName>
</protein>